<reference evidence="1 2" key="1">
    <citation type="submission" date="2024-06" db="EMBL/GenBank/DDBJ databases">
        <authorList>
            <person name="Kaempfer P."/>
            <person name="Viver T."/>
        </authorList>
    </citation>
    <scope>NUCLEOTIDE SEQUENCE [LARGE SCALE GENOMIC DNA]</scope>
    <source>
        <strain evidence="1 2">ST-87</strain>
    </source>
</reference>
<protein>
    <recommendedName>
        <fullName evidence="3">Glycosyl transferases group 1</fullName>
    </recommendedName>
</protein>
<name>A0ABW8XWE6_9FLAO</name>
<accession>A0ABW8XWE6</accession>
<evidence type="ECO:0008006" key="3">
    <source>
        <dbReference type="Google" id="ProtNLM"/>
    </source>
</evidence>
<evidence type="ECO:0000313" key="2">
    <source>
        <dbReference type="Proteomes" id="UP001629260"/>
    </source>
</evidence>
<comment type="caution">
    <text evidence="1">The sequence shown here is derived from an EMBL/GenBank/DDBJ whole genome shotgun (WGS) entry which is preliminary data.</text>
</comment>
<dbReference type="EMBL" id="JBELQA010000008">
    <property type="protein sequence ID" value="MFL9831979.1"/>
    <property type="molecule type" value="Genomic_DNA"/>
</dbReference>
<dbReference type="Proteomes" id="UP001629260">
    <property type="component" value="Unassembled WGS sequence"/>
</dbReference>
<dbReference type="RefSeq" id="WP_408082427.1">
    <property type="nucleotide sequence ID" value="NZ_JBELQA010000008.1"/>
</dbReference>
<proteinExistence type="predicted"/>
<sequence>MMKSKVYVYGLCNVFYDAYYIKGLNEVIGKVNFNISKFPLFKQGTFAVIIENTNSVKKIIIDSGDSNEIDLMNLQWCDVYGKINYDKTVWQHGEMAKKIISIGPGFGIKIWNLFKTLFYMGVNFYKFKTHISNKRDFVANYWRQYKRLYISKYYPEVSSKNEVFFISSIWRKEKDTNDYRALFIECCKENRKVVFEGGFASRTDGNNLGYDNLVTSAKIPLKVYVKKIKKSAIVFNTPAVLSCHGWKLAEFLALGKAIITTPHFNELPADLLNYEHLIYANNKETIQKAIDELITDENLKKQIQIAGREYFEEYLAPEAVIKKILRH</sequence>
<dbReference type="Gene3D" id="3.40.50.2000">
    <property type="entry name" value="Glycogen Phosphorylase B"/>
    <property type="match status" value="1"/>
</dbReference>
<keyword evidence="2" id="KW-1185">Reference proteome</keyword>
<gene>
    <name evidence="1" type="ORF">ABS764_14095</name>
</gene>
<dbReference type="SUPFAM" id="SSF53756">
    <property type="entry name" value="UDP-Glycosyltransferase/glycogen phosphorylase"/>
    <property type="match status" value="1"/>
</dbReference>
<evidence type="ECO:0000313" key="1">
    <source>
        <dbReference type="EMBL" id="MFL9831979.1"/>
    </source>
</evidence>
<organism evidence="1 2">
    <name type="scientific">Flavobacterium plantiphilum</name>
    <dbReference type="NCBI Taxonomy" id="3163297"/>
    <lineage>
        <taxon>Bacteria</taxon>
        <taxon>Pseudomonadati</taxon>
        <taxon>Bacteroidota</taxon>
        <taxon>Flavobacteriia</taxon>
        <taxon>Flavobacteriales</taxon>
        <taxon>Flavobacteriaceae</taxon>
        <taxon>Flavobacterium</taxon>
    </lineage>
</organism>